<sequence>HFVDLDATFLDVIGGETDEHSITSLLSAGAFNYKIAMDEARKPAYRTITVSPRKRPSTSMVAGLRVATCDR</sequence>
<reference evidence="1" key="1">
    <citation type="submission" date="2023-11" db="EMBL/GenBank/DDBJ databases">
        <authorList>
            <person name="De Vega J J."/>
            <person name="De Vega J J."/>
        </authorList>
    </citation>
    <scope>NUCLEOTIDE SEQUENCE</scope>
</reference>
<feature type="non-terminal residue" evidence="1">
    <location>
        <position position="1"/>
    </location>
</feature>
<evidence type="ECO:0000313" key="1">
    <source>
        <dbReference type="EMBL" id="CAK5273797.1"/>
    </source>
</evidence>
<organism evidence="1 2">
    <name type="scientific">Mycena citricolor</name>
    <dbReference type="NCBI Taxonomy" id="2018698"/>
    <lineage>
        <taxon>Eukaryota</taxon>
        <taxon>Fungi</taxon>
        <taxon>Dikarya</taxon>
        <taxon>Basidiomycota</taxon>
        <taxon>Agaricomycotina</taxon>
        <taxon>Agaricomycetes</taxon>
        <taxon>Agaricomycetidae</taxon>
        <taxon>Agaricales</taxon>
        <taxon>Marasmiineae</taxon>
        <taxon>Mycenaceae</taxon>
        <taxon>Mycena</taxon>
    </lineage>
</organism>
<accession>A0AAD2HGS2</accession>
<proteinExistence type="predicted"/>
<dbReference type="EMBL" id="CAVNYO010000399">
    <property type="protein sequence ID" value="CAK5273797.1"/>
    <property type="molecule type" value="Genomic_DNA"/>
</dbReference>
<protein>
    <submittedName>
        <fullName evidence="1">Uncharacterized protein</fullName>
    </submittedName>
</protein>
<comment type="caution">
    <text evidence="1">The sequence shown here is derived from an EMBL/GenBank/DDBJ whole genome shotgun (WGS) entry which is preliminary data.</text>
</comment>
<dbReference type="Proteomes" id="UP001295794">
    <property type="component" value="Unassembled WGS sequence"/>
</dbReference>
<evidence type="ECO:0000313" key="2">
    <source>
        <dbReference type="Proteomes" id="UP001295794"/>
    </source>
</evidence>
<keyword evidence="2" id="KW-1185">Reference proteome</keyword>
<gene>
    <name evidence="1" type="ORF">MYCIT1_LOCUS20511</name>
</gene>
<name>A0AAD2HGS2_9AGAR</name>
<dbReference type="AlphaFoldDB" id="A0AAD2HGS2"/>